<keyword evidence="1" id="KW-0472">Membrane</keyword>
<protein>
    <submittedName>
        <fullName evidence="2">Uncharacterized protein</fullName>
    </submittedName>
</protein>
<keyword evidence="3" id="KW-1185">Reference proteome</keyword>
<feature type="transmembrane region" description="Helical" evidence="1">
    <location>
        <begin position="12"/>
        <end position="45"/>
    </location>
</feature>
<gene>
    <name evidence="2" type="ORF">F8M41_008433</name>
</gene>
<feature type="transmembrane region" description="Helical" evidence="1">
    <location>
        <begin position="95"/>
        <end position="118"/>
    </location>
</feature>
<evidence type="ECO:0000313" key="3">
    <source>
        <dbReference type="Proteomes" id="UP000439903"/>
    </source>
</evidence>
<keyword evidence="1" id="KW-0812">Transmembrane</keyword>
<comment type="caution">
    <text evidence="2">The sequence shown here is derived from an EMBL/GenBank/DDBJ whole genome shotgun (WGS) entry which is preliminary data.</text>
</comment>
<evidence type="ECO:0000313" key="2">
    <source>
        <dbReference type="EMBL" id="KAF0408818.1"/>
    </source>
</evidence>
<keyword evidence="1" id="KW-1133">Transmembrane helix</keyword>
<dbReference type="Proteomes" id="UP000439903">
    <property type="component" value="Unassembled WGS sequence"/>
</dbReference>
<organism evidence="2 3">
    <name type="scientific">Gigaspora margarita</name>
    <dbReference type="NCBI Taxonomy" id="4874"/>
    <lineage>
        <taxon>Eukaryota</taxon>
        <taxon>Fungi</taxon>
        <taxon>Fungi incertae sedis</taxon>
        <taxon>Mucoromycota</taxon>
        <taxon>Glomeromycotina</taxon>
        <taxon>Glomeromycetes</taxon>
        <taxon>Diversisporales</taxon>
        <taxon>Gigasporaceae</taxon>
        <taxon>Gigaspora</taxon>
    </lineage>
</organism>
<dbReference type="EMBL" id="WTPW01001890">
    <property type="protein sequence ID" value="KAF0408818.1"/>
    <property type="molecule type" value="Genomic_DNA"/>
</dbReference>
<accession>A0A8H4A2B1</accession>
<feature type="transmembrane region" description="Helical" evidence="1">
    <location>
        <begin position="57"/>
        <end position="83"/>
    </location>
</feature>
<evidence type="ECO:0000256" key="1">
    <source>
        <dbReference type="SAM" id="Phobius"/>
    </source>
</evidence>
<sequence length="121" mass="12477">MVKSCTSITIGIKVFGIPVGVVVGVVVEIIVGVIVEIVVGAIGIAIVDISLLEVFGIVVGVAMGIVVGVVVEIVVGAIGIAIVDTIINFICGFKFLCMNSSLSVIVVFFSSHQLTLFFPTN</sequence>
<name>A0A8H4A2B1_GIGMA</name>
<proteinExistence type="predicted"/>
<reference evidence="2 3" key="1">
    <citation type="journal article" date="2019" name="Environ. Microbiol.">
        <title>At the nexus of three kingdoms: the genome of the mycorrhizal fungus Gigaspora margarita provides insights into plant, endobacterial and fungal interactions.</title>
        <authorList>
            <person name="Venice F."/>
            <person name="Ghignone S."/>
            <person name="Salvioli di Fossalunga A."/>
            <person name="Amselem J."/>
            <person name="Novero M."/>
            <person name="Xianan X."/>
            <person name="Sedzielewska Toro K."/>
            <person name="Morin E."/>
            <person name="Lipzen A."/>
            <person name="Grigoriev I.V."/>
            <person name="Henrissat B."/>
            <person name="Martin F.M."/>
            <person name="Bonfante P."/>
        </authorList>
    </citation>
    <scope>NUCLEOTIDE SEQUENCE [LARGE SCALE GENOMIC DNA]</scope>
    <source>
        <strain evidence="2 3">BEG34</strain>
    </source>
</reference>
<dbReference type="AlphaFoldDB" id="A0A8H4A2B1"/>